<evidence type="ECO:0000313" key="2">
    <source>
        <dbReference type="Proteomes" id="UP000196258"/>
    </source>
</evidence>
<proteinExistence type="predicted"/>
<comment type="caution">
    <text evidence="1">The sequence shown here is derived from an EMBL/GenBank/DDBJ whole genome shotgun (WGS) entry which is preliminary data.</text>
</comment>
<name>A0A1Y4QIM2_9FIRM</name>
<organism evidence="1 2">
    <name type="scientific">Thomasclavelia spiroformis</name>
    <dbReference type="NCBI Taxonomy" id="29348"/>
    <lineage>
        <taxon>Bacteria</taxon>
        <taxon>Bacillati</taxon>
        <taxon>Bacillota</taxon>
        <taxon>Erysipelotrichia</taxon>
        <taxon>Erysipelotrichales</taxon>
        <taxon>Coprobacillaceae</taxon>
        <taxon>Thomasclavelia</taxon>
    </lineage>
</organism>
<protein>
    <submittedName>
        <fullName evidence="1">Uncharacterized protein</fullName>
    </submittedName>
</protein>
<reference evidence="2" key="1">
    <citation type="submission" date="2017-04" db="EMBL/GenBank/DDBJ databases">
        <title>Function of individual gut microbiota members based on whole genome sequencing of pure cultures obtained from chicken caecum.</title>
        <authorList>
            <person name="Medvecky M."/>
            <person name="Cejkova D."/>
            <person name="Polansky O."/>
            <person name="Karasova D."/>
            <person name="Kubasova T."/>
            <person name="Cizek A."/>
            <person name="Rychlik I."/>
        </authorList>
    </citation>
    <scope>NUCLEOTIDE SEQUENCE [LARGE SCALE GENOMIC DNA]</scope>
    <source>
        <strain evidence="2">An149</strain>
    </source>
</reference>
<dbReference type="Gene3D" id="3.90.550.10">
    <property type="entry name" value="Spore Coat Polysaccharide Biosynthesis Protein SpsA, Chain A"/>
    <property type="match status" value="1"/>
</dbReference>
<dbReference type="SUPFAM" id="SSF53448">
    <property type="entry name" value="Nucleotide-diphospho-sugar transferases"/>
    <property type="match status" value="1"/>
</dbReference>
<dbReference type="AlphaFoldDB" id="A0A1Y4QIM2"/>
<dbReference type="InterPro" id="IPR029044">
    <property type="entry name" value="Nucleotide-diphossugar_trans"/>
</dbReference>
<dbReference type="Proteomes" id="UP000196258">
    <property type="component" value="Unassembled WGS sequence"/>
</dbReference>
<accession>A0A1Y4QIM2</accession>
<evidence type="ECO:0000313" key="1">
    <source>
        <dbReference type="EMBL" id="OUQ04133.1"/>
    </source>
</evidence>
<gene>
    <name evidence="1" type="ORF">B5E91_11485</name>
</gene>
<sequence length="321" mass="37509">MNGRINKGDVMKNLIFTVFAFKDGFKNSPQLGGKADKKTIDVYMKNICVSLISPKLANPRDDVMLVVNKKIEEKYKKIFDSYDIKIRIADFLHFQFPERFSWALAFFKLNSLKWVVENLNYDNYLLIDADTITINNFNGLWLDAQYSLVLYNIGHSAIHRERKYIIDDYQKLFDTNELVQHYGGEFIAGNKKILKEFIDKCEEVYNTIKASNFNVAKNIGDETIISIAANTYHVSSASPYIVRNWTGNFYLASTNYHYNKVAILHVPNEKNVGFIKIYDYFNKNKKFPSIRKIRFYLGLPIPRRPIVSTVFYIFFRGIRKI</sequence>
<dbReference type="EMBL" id="NFLB01000014">
    <property type="protein sequence ID" value="OUQ04133.1"/>
    <property type="molecule type" value="Genomic_DNA"/>
</dbReference>